<proteinExistence type="predicted"/>
<reference evidence="2 3" key="2">
    <citation type="journal article" date="2010" name="Stand. Genomic Sci.">
        <title>Complete genome sequence of Chitinophaga pinensis type strain (UQM 2034).</title>
        <authorList>
            <person name="Glavina Del Rio T."/>
            <person name="Abt B."/>
            <person name="Spring S."/>
            <person name="Lapidus A."/>
            <person name="Nolan M."/>
            <person name="Tice H."/>
            <person name="Copeland A."/>
            <person name="Cheng J.F."/>
            <person name="Chen F."/>
            <person name="Bruce D."/>
            <person name="Goodwin L."/>
            <person name="Pitluck S."/>
            <person name="Ivanova N."/>
            <person name="Mavromatis K."/>
            <person name="Mikhailova N."/>
            <person name="Pati A."/>
            <person name="Chen A."/>
            <person name="Palaniappan K."/>
            <person name="Land M."/>
            <person name="Hauser L."/>
            <person name="Chang Y.J."/>
            <person name="Jeffries C.D."/>
            <person name="Chain P."/>
            <person name="Saunders E."/>
            <person name="Detter J.C."/>
            <person name="Brettin T."/>
            <person name="Rohde M."/>
            <person name="Goker M."/>
            <person name="Bristow J."/>
            <person name="Eisen J.A."/>
            <person name="Markowitz V."/>
            <person name="Hugenholtz P."/>
            <person name="Kyrpides N.C."/>
            <person name="Klenk H.P."/>
            <person name="Lucas S."/>
        </authorList>
    </citation>
    <scope>NUCLEOTIDE SEQUENCE [LARGE SCALE GENOMIC DNA]</scope>
    <source>
        <strain evidence="3">ATCC 43595 / DSM 2588 / LMG 13176 / NBRC 15968 / NCIMB 11800 / UQM 2034</strain>
    </source>
</reference>
<keyword evidence="1" id="KW-0812">Transmembrane</keyword>
<feature type="transmembrane region" description="Helical" evidence="1">
    <location>
        <begin position="117"/>
        <end position="136"/>
    </location>
</feature>
<dbReference type="AlphaFoldDB" id="A0A979G9K2"/>
<reference evidence="3" key="1">
    <citation type="submission" date="2009-08" db="EMBL/GenBank/DDBJ databases">
        <title>The complete genome of Chitinophaga pinensis DSM 2588.</title>
        <authorList>
            <consortium name="US DOE Joint Genome Institute (JGI-PGF)"/>
            <person name="Lucas S."/>
            <person name="Copeland A."/>
            <person name="Lapidus A."/>
            <person name="Glavina del Rio T."/>
            <person name="Dalin E."/>
            <person name="Tice H."/>
            <person name="Bruce D."/>
            <person name="Goodwin L."/>
            <person name="Pitluck S."/>
            <person name="Kyrpides N."/>
            <person name="Mavromatis K."/>
            <person name="Ivanova N."/>
            <person name="Mikhailova N."/>
            <person name="Sims D."/>
            <person name="Meinche L."/>
            <person name="Brettin T."/>
            <person name="Detter J.C."/>
            <person name="Han C."/>
            <person name="Larimer F."/>
            <person name="Land M."/>
            <person name="Hauser L."/>
            <person name="Markowitz V."/>
            <person name="Cheng J.-F."/>
            <person name="Hugenholtz P."/>
            <person name="Woyke T."/>
            <person name="Wu D."/>
            <person name="Spring S."/>
            <person name="Klenk H.-P."/>
            <person name="Eisen J.A."/>
        </authorList>
    </citation>
    <scope>NUCLEOTIDE SEQUENCE [LARGE SCALE GENOMIC DNA]</scope>
    <source>
        <strain evidence="3">ATCC 43595 / DSM 2588 / LMG 13176 / NBRC 15968 / NCIMB 11800 / UQM 2034</strain>
    </source>
</reference>
<feature type="transmembrane region" description="Helical" evidence="1">
    <location>
        <begin position="87"/>
        <end position="105"/>
    </location>
</feature>
<keyword evidence="1" id="KW-1133">Transmembrane helix</keyword>
<evidence type="ECO:0000313" key="3">
    <source>
        <dbReference type="Proteomes" id="UP000002215"/>
    </source>
</evidence>
<accession>A0A979G9K2</accession>
<dbReference type="KEGG" id="cpi:Cpin_5878"/>
<sequence length="226" mass="26355">MCGYTAIRLANINSKIPNNTMTREALKESLYRLLYEQESARQNIFSRILRRQPSIRSTADIAGEDYEAVRADVNTSKLFLQTSTFRINLILGIIIPGLLFSFFLFQLFREDHLDGTGIVLACLTGSLLLFIILDNLKELFSNTRLEIKVTGIMHNERMYSWENILDTYIVIRRGRVVKYLLVLLLEDGKIVRIRLNEFHAVQYNPALDISYYIEHYKRLRNRTVLT</sequence>
<name>A0A979G9K2_CHIPD</name>
<dbReference type="EMBL" id="CP001699">
    <property type="protein sequence ID" value="ACU63296.1"/>
    <property type="molecule type" value="Genomic_DNA"/>
</dbReference>
<dbReference type="Proteomes" id="UP000002215">
    <property type="component" value="Chromosome"/>
</dbReference>
<gene>
    <name evidence="2" type="ordered locus">Cpin_5878</name>
</gene>
<organism evidence="2 3">
    <name type="scientific">Chitinophaga pinensis (strain ATCC 43595 / DSM 2588 / LMG 13176 / NBRC 15968 / NCIMB 11800 / UQM 2034)</name>
    <dbReference type="NCBI Taxonomy" id="485918"/>
    <lineage>
        <taxon>Bacteria</taxon>
        <taxon>Pseudomonadati</taxon>
        <taxon>Bacteroidota</taxon>
        <taxon>Chitinophagia</taxon>
        <taxon>Chitinophagales</taxon>
        <taxon>Chitinophagaceae</taxon>
        <taxon>Chitinophaga</taxon>
    </lineage>
</organism>
<keyword evidence="1" id="KW-0472">Membrane</keyword>
<evidence type="ECO:0000313" key="2">
    <source>
        <dbReference type="EMBL" id="ACU63296.1"/>
    </source>
</evidence>
<protein>
    <submittedName>
        <fullName evidence="2">Uncharacterized protein</fullName>
    </submittedName>
</protein>
<evidence type="ECO:0000256" key="1">
    <source>
        <dbReference type="SAM" id="Phobius"/>
    </source>
</evidence>